<dbReference type="PANTHER" id="PTHR30085:SF6">
    <property type="entry name" value="ABC TRANSPORTER GLUTAMINE-BINDING PROTEIN GLNH"/>
    <property type="match status" value="1"/>
</dbReference>
<gene>
    <name evidence="6" type="ORF">D641_0106625</name>
</gene>
<accession>A0A022KVJ4</accession>
<protein>
    <submittedName>
        <fullName evidence="6">Amino acid-binding protein</fullName>
    </submittedName>
</protein>
<keyword evidence="3 4" id="KW-0732">Signal</keyword>
<dbReference type="OrthoDB" id="9807888at2"/>
<dbReference type="SMART" id="SM00062">
    <property type="entry name" value="PBPb"/>
    <property type="match status" value="1"/>
</dbReference>
<evidence type="ECO:0000313" key="6">
    <source>
        <dbReference type="EMBL" id="EYT50022.1"/>
    </source>
</evidence>
<comment type="caution">
    <text evidence="6">The sequence shown here is derived from an EMBL/GenBank/DDBJ whole genome shotgun (WGS) entry which is preliminary data.</text>
</comment>
<dbReference type="InterPro" id="IPR001638">
    <property type="entry name" value="Solute-binding_3/MltF_N"/>
</dbReference>
<sequence length="330" mass="33704">MSTSTFRPGRRALVAAAAALPIGAALAACGSDTGDGPSLGGDGGNGGSDGGGGDANAFTDAVNAGPVADDAAVQASAWATKIKEAGQLKRGGTVANQVFSLADTSGGNPTGFDAGITQLLARYILGEDGADKVEYIDTTVDTRETLVQNGTVDCVIATYSITPERLEVINFAGPYYLSGTAIQVRTEDAESISGPADLTGKNLVTQSNSTGIQAIEDHVTDPGDVQQLPDNESCVAALKQGRADAYVLDQGVLLGNSKADPDVTVVGEPFVDDPYGIGLSKDSEDALEFVNTFLQAIIDDGTWEKLWTATVGEVIDGQAPEPPVPGELPA</sequence>
<dbReference type="EMBL" id="AORC01000006">
    <property type="protein sequence ID" value="EYT50022.1"/>
    <property type="molecule type" value="Genomic_DNA"/>
</dbReference>
<dbReference type="HOGENOM" id="CLU_019602_18_4_11"/>
<dbReference type="GO" id="GO:0006865">
    <property type="term" value="P:amino acid transport"/>
    <property type="evidence" value="ECO:0007669"/>
    <property type="project" value="TreeGrafter"/>
</dbReference>
<organism evidence="6 7">
    <name type="scientific">Brachybacterium muris UCD-AY4</name>
    <dbReference type="NCBI Taxonomy" id="1249481"/>
    <lineage>
        <taxon>Bacteria</taxon>
        <taxon>Bacillati</taxon>
        <taxon>Actinomycetota</taxon>
        <taxon>Actinomycetes</taxon>
        <taxon>Micrococcales</taxon>
        <taxon>Dermabacteraceae</taxon>
        <taxon>Brachybacterium</taxon>
    </lineage>
</organism>
<dbReference type="Gene3D" id="3.40.190.10">
    <property type="entry name" value="Periplasmic binding protein-like II"/>
    <property type="match status" value="2"/>
</dbReference>
<dbReference type="PROSITE" id="PS51257">
    <property type="entry name" value="PROKAR_LIPOPROTEIN"/>
    <property type="match status" value="1"/>
</dbReference>
<evidence type="ECO:0000256" key="2">
    <source>
        <dbReference type="ARBA" id="ARBA00022448"/>
    </source>
</evidence>
<dbReference type="AlphaFoldDB" id="A0A022KVJ4"/>
<feature type="domain" description="Solute-binding protein family 3/N-terminal" evidence="5">
    <location>
        <begin position="87"/>
        <end position="314"/>
    </location>
</feature>
<dbReference type="GO" id="GO:0005576">
    <property type="term" value="C:extracellular region"/>
    <property type="evidence" value="ECO:0007669"/>
    <property type="project" value="TreeGrafter"/>
</dbReference>
<evidence type="ECO:0000259" key="5">
    <source>
        <dbReference type="SMART" id="SM00062"/>
    </source>
</evidence>
<evidence type="ECO:0000256" key="1">
    <source>
        <dbReference type="ARBA" id="ARBA00010333"/>
    </source>
</evidence>
<evidence type="ECO:0000256" key="3">
    <source>
        <dbReference type="ARBA" id="ARBA00022729"/>
    </source>
</evidence>
<comment type="similarity">
    <text evidence="1">Belongs to the bacterial solute-binding protein 3 family.</text>
</comment>
<proteinExistence type="inferred from homology"/>
<reference evidence="6 7" key="1">
    <citation type="journal article" date="2013" name="Genome Announc.">
        <title>Draft genome sequence of an Actinobacterium, Brachybacterium muris strain UCD-AY4.</title>
        <authorList>
            <person name="Lo J.R."/>
            <person name="Lang J.M."/>
            <person name="Darling A.E."/>
            <person name="Eisen J.A."/>
            <person name="Coil D.A."/>
        </authorList>
    </citation>
    <scope>NUCLEOTIDE SEQUENCE [LARGE SCALE GENOMIC DNA]</scope>
    <source>
        <strain evidence="6 7">UCD-AY4</strain>
    </source>
</reference>
<feature type="signal peptide" evidence="4">
    <location>
        <begin position="1"/>
        <end position="27"/>
    </location>
</feature>
<dbReference type="PANTHER" id="PTHR30085">
    <property type="entry name" value="AMINO ACID ABC TRANSPORTER PERMEASE"/>
    <property type="match status" value="1"/>
</dbReference>
<dbReference type="Proteomes" id="UP000019754">
    <property type="component" value="Unassembled WGS sequence"/>
</dbReference>
<evidence type="ECO:0000256" key="4">
    <source>
        <dbReference type="SAM" id="SignalP"/>
    </source>
</evidence>
<keyword evidence="2" id="KW-0813">Transport</keyword>
<dbReference type="InterPro" id="IPR051455">
    <property type="entry name" value="Bact_solute-bind_prot3"/>
</dbReference>
<feature type="chain" id="PRO_5001501549" evidence="4">
    <location>
        <begin position="28"/>
        <end position="330"/>
    </location>
</feature>
<dbReference type="CDD" id="cd13690">
    <property type="entry name" value="PBP2_GluB"/>
    <property type="match status" value="1"/>
</dbReference>
<dbReference type="STRING" id="1249481.D641_0106625"/>
<dbReference type="SUPFAM" id="SSF53850">
    <property type="entry name" value="Periplasmic binding protein-like II"/>
    <property type="match status" value="1"/>
</dbReference>
<dbReference type="GO" id="GO:0030288">
    <property type="term" value="C:outer membrane-bounded periplasmic space"/>
    <property type="evidence" value="ECO:0007669"/>
    <property type="project" value="TreeGrafter"/>
</dbReference>
<keyword evidence="7" id="KW-1185">Reference proteome</keyword>
<dbReference type="RefSeq" id="WP_017823028.1">
    <property type="nucleotide sequence ID" value="NZ_AORC01000006.1"/>
</dbReference>
<dbReference type="Pfam" id="PF00497">
    <property type="entry name" value="SBP_bac_3"/>
    <property type="match status" value="1"/>
</dbReference>
<name>A0A022KVJ4_9MICO</name>
<evidence type="ECO:0000313" key="7">
    <source>
        <dbReference type="Proteomes" id="UP000019754"/>
    </source>
</evidence>